<dbReference type="PRINTS" id="PR00455">
    <property type="entry name" value="HTHTETR"/>
</dbReference>
<feature type="DNA-binding region" description="H-T-H motif" evidence="5">
    <location>
        <begin position="30"/>
        <end position="49"/>
    </location>
</feature>
<dbReference type="PANTHER" id="PTHR30055">
    <property type="entry name" value="HTH-TYPE TRANSCRIPTIONAL REGULATOR RUTR"/>
    <property type="match status" value="1"/>
</dbReference>
<dbReference type="Pfam" id="PF00440">
    <property type="entry name" value="TetR_N"/>
    <property type="match status" value="1"/>
</dbReference>
<dbReference type="GO" id="GO:0003700">
    <property type="term" value="F:DNA-binding transcription factor activity"/>
    <property type="evidence" value="ECO:0007669"/>
    <property type="project" value="TreeGrafter"/>
</dbReference>
<evidence type="ECO:0000313" key="7">
    <source>
        <dbReference type="EMBL" id="VXC30723.1"/>
    </source>
</evidence>
<dbReference type="AlphaFoldDB" id="A0AAX3J9R1"/>
<feature type="domain" description="HTH tetR-type" evidence="6">
    <location>
        <begin position="7"/>
        <end position="67"/>
    </location>
</feature>
<keyword evidence="4" id="KW-0804">Transcription</keyword>
<evidence type="ECO:0000256" key="4">
    <source>
        <dbReference type="ARBA" id="ARBA00023163"/>
    </source>
</evidence>
<keyword evidence="3 5" id="KW-0238">DNA-binding</keyword>
<dbReference type="Gene3D" id="1.10.357.10">
    <property type="entry name" value="Tetracycline Repressor, domain 2"/>
    <property type="match status" value="1"/>
</dbReference>
<dbReference type="SUPFAM" id="SSF46689">
    <property type="entry name" value="Homeodomain-like"/>
    <property type="match status" value="1"/>
</dbReference>
<protein>
    <submittedName>
        <fullName evidence="7">TetR-family transcriptional regulator</fullName>
    </submittedName>
</protein>
<dbReference type="InterPro" id="IPR036271">
    <property type="entry name" value="Tet_transcr_reg_TetR-rel_C_sf"/>
</dbReference>
<organism evidence="7 8">
    <name type="scientific">Pantoea brenneri</name>
    <dbReference type="NCBI Taxonomy" id="472694"/>
    <lineage>
        <taxon>Bacteria</taxon>
        <taxon>Pseudomonadati</taxon>
        <taxon>Pseudomonadota</taxon>
        <taxon>Gammaproteobacteria</taxon>
        <taxon>Enterobacterales</taxon>
        <taxon>Erwiniaceae</taxon>
        <taxon>Pantoea</taxon>
    </lineage>
</organism>
<dbReference type="Proteomes" id="UP000433737">
    <property type="component" value="Unassembled WGS sequence"/>
</dbReference>
<comment type="caution">
    <text evidence="7">The sequence shown here is derived from an EMBL/GenBank/DDBJ whole genome shotgun (WGS) entry which is preliminary data.</text>
</comment>
<dbReference type="PANTHER" id="PTHR30055:SF200">
    <property type="entry name" value="HTH-TYPE TRANSCRIPTIONAL REPRESSOR BDCR"/>
    <property type="match status" value="1"/>
</dbReference>
<dbReference type="SUPFAM" id="SSF48498">
    <property type="entry name" value="Tetracyclin repressor-like, C-terminal domain"/>
    <property type="match status" value="1"/>
</dbReference>
<dbReference type="InterPro" id="IPR050109">
    <property type="entry name" value="HTH-type_TetR-like_transc_reg"/>
</dbReference>
<dbReference type="PROSITE" id="PS50977">
    <property type="entry name" value="HTH_TETR_2"/>
    <property type="match status" value="1"/>
</dbReference>
<dbReference type="GO" id="GO:0000976">
    <property type="term" value="F:transcription cis-regulatory region binding"/>
    <property type="evidence" value="ECO:0007669"/>
    <property type="project" value="TreeGrafter"/>
</dbReference>
<evidence type="ECO:0000256" key="5">
    <source>
        <dbReference type="PROSITE-ProRule" id="PRU00335"/>
    </source>
</evidence>
<evidence type="ECO:0000313" key="8">
    <source>
        <dbReference type="Proteomes" id="UP000433737"/>
    </source>
</evidence>
<dbReference type="InterPro" id="IPR039538">
    <property type="entry name" value="BetI_C"/>
</dbReference>
<dbReference type="Pfam" id="PF13977">
    <property type="entry name" value="TetR_C_6"/>
    <property type="match status" value="1"/>
</dbReference>
<proteinExistence type="predicted"/>
<keyword evidence="2" id="KW-0805">Transcription regulation</keyword>
<evidence type="ECO:0000256" key="3">
    <source>
        <dbReference type="ARBA" id="ARBA00023125"/>
    </source>
</evidence>
<dbReference type="InterPro" id="IPR001647">
    <property type="entry name" value="HTH_TetR"/>
</dbReference>
<evidence type="ECO:0000256" key="2">
    <source>
        <dbReference type="ARBA" id="ARBA00023015"/>
    </source>
</evidence>
<gene>
    <name evidence="7" type="ORF">PANT111_300008</name>
</gene>
<reference evidence="7 8" key="1">
    <citation type="submission" date="2019-10" db="EMBL/GenBank/DDBJ databases">
        <authorList>
            <person name="Karimi E."/>
        </authorList>
    </citation>
    <scope>NUCLEOTIDE SEQUENCE [LARGE SCALE GENOMIC DNA]</scope>
    <source>
        <strain evidence="7">Pantoea sp. 111</strain>
    </source>
</reference>
<name>A0AAX3J9R1_9GAMM</name>
<accession>A0AAX3J9R1</accession>
<dbReference type="EMBL" id="CABWMH010000024">
    <property type="protein sequence ID" value="VXC30723.1"/>
    <property type="molecule type" value="Genomic_DNA"/>
</dbReference>
<keyword evidence="1" id="KW-0678">Repressor</keyword>
<sequence>MMKQSAEALRIKILEGAVALFIEKGIGKVTTRELTESVGISRSHIYHYFSNWQTLCLAALERFMHNEFAHFSAMLAAVPPPQRLGLLFESYLPNSPDAVWQLYASFWQLASHNPAYAALAEEMTAKWQGLMESLIAAEVENGTLRVTDVARTARQLSAMLNGYADLLTINPSAAKAGEALDDLNHFVGQMRG</sequence>
<dbReference type="InterPro" id="IPR009057">
    <property type="entry name" value="Homeodomain-like_sf"/>
</dbReference>
<evidence type="ECO:0000256" key="1">
    <source>
        <dbReference type="ARBA" id="ARBA00022491"/>
    </source>
</evidence>
<evidence type="ECO:0000259" key="6">
    <source>
        <dbReference type="PROSITE" id="PS50977"/>
    </source>
</evidence>